<feature type="compositionally biased region" description="Pro residues" evidence="12">
    <location>
        <begin position="538"/>
        <end position="552"/>
    </location>
</feature>
<evidence type="ECO:0000256" key="3">
    <source>
        <dbReference type="ARBA" id="ARBA00022737"/>
    </source>
</evidence>
<keyword evidence="5" id="KW-0862">Zinc</keyword>
<feature type="compositionally biased region" description="Basic and acidic residues" evidence="12">
    <location>
        <begin position="159"/>
        <end position="171"/>
    </location>
</feature>
<dbReference type="GO" id="GO:0000381">
    <property type="term" value="P:regulation of alternative mRNA splicing, via spliceosome"/>
    <property type="evidence" value="ECO:0007669"/>
    <property type="project" value="EnsemblMetazoa"/>
</dbReference>
<dbReference type="PANTHER" id="PTHR23233">
    <property type="entry name" value="SAL-LIKE PROTEIN"/>
    <property type="match status" value="1"/>
</dbReference>
<dbReference type="AlphaFoldDB" id="B4HX49"/>
<proteinExistence type="inferred from homology"/>
<dbReference type="PhylomeDB" id="B4HX49"/>
<dbReference type="PROSITE" id="PS00028">
    <property type="entry name" value="ZINC_FINGER_C2H2_1"/>
    <property type="match status" value="2"/>
</dbReference>
<dbReference type="GO" id="GO:0048098">
    <property type="term" value="P:antennal joint development"/>
    <property type="evidence" value="ECO:0007669"/>
    <property type="project" value="EnsemblMetazoa"/>
</dbReference>
<dbReference type="GO" id="GO:0007605">
    <property type="term" value="P:sensory perception of sound"/>
    <property type="evidence" value="ECO:0007669"/>
    <property type="project" value="EnsemblMetazoa"/>
</dbReference>
<dbReference type="PROSITE" id="PS50157">
    <property type="entry name" value="ZINC_FINGER_C2H2_2"/>
    <property type="match status" value="2"/>
</dbReference>
<organism evidence="15">
    <name type="scientific">Drosophila sechellia</name>
    <name type="common">Fruit fly</name>
    <dbReference type="NCBI Taxonomy" id="7238"/>
    <lineage>
        <taxon>Eukaryota</taxon>
        <taxon>Metazoa</taxon>
        <taxon>Ecdysozoa</taxon>
        <taxon>Arthropoda</taxon>
        <taxon>Hexapoda</taxon>
        <taxon>Insecta</taxon>
        <taxon>Pterygota</taxon>
        <taxon>Neoptera</taxon>
        <taxon>Endopterygota</taxon>
        <taxon>Diptera</taxon>
        <taxon>Brachycera</taxon>
        <taxon>Muscomorpha</taxon>
        <taxon>Ephydroidea</taxon>
        <taxon>Drosophilidae</taxon>
        <taxon>Drosophila</taxon>
        <taxon>Sophophora</taxon>
    </lineage>
</organism>
<dbReference type="InterPro" id="IPR051565">
    <property type="entry name" value="Sal_C2H2-zinc-finger"/>
</dbReference>
<dbReference type="GO" id="GO:0000981">
    <property type="term" value="F:DNA-binding transcription factor activity, RNA polymerase II-specific"/>
    <property type="evidence" value="ECO:0007669"/>
    <property type="project" value="TreeGrafter"/>
</dbReference>
<evidence type="ECO:0000256" key="7">
    <source>
        <dbReference type="ARBA" id="ARBA00023125"/>
    </source>
</evidence>
<dbReference type="Pfam" id="PF00096">
    <property type="entry name" value="zf-C2H2"/>
    <property type="match status" value="2"/>
</dbReference>
<evidence type="ECO:0000256" key="9">
    <source>
        <dbReference type="ARBA" id="ARBA00023242"/>
    </source>
</evidence>
<dbReference type="GO" id="GO:0005634">
    <property type="term" value="C:nucleus"/>
    <property type="evidence" value="ECO:0007669"/>
    <property type="project" value="UniProtKB-SubCell"/>
</dbReference>
<evidence type="ECO:0000259" key="13">
    <source>
        <dbReference type="PROSITE" id="PS50157"/>
    </source>
</evidence>
<dbReference type="STRING" id="7238.B4HX49"/>
<dbReference type="InterPro" id="IPR036236">
    <property type="entry name" value="Znf_C2H2_sf"/>
</dbReference>
<dbReference type="PANTHER" id="PTHR23233:SF87">
    <property type="entry name" value="HOMEOTIC PROTEIN SPALT-MAJOR"/>
    <property type="match status" value="1"/>
</dbReference>
<keyword evidence="7" id="KW-0238">DNA-binding</keyword>
<dbReference type="OMA" id="WQEANRG"/>
<dbReference type="Proteomes" id="UP000001292">
    <property type="component" value="Unassembled WGS sequence"/>
</dbReference>
<evidence type="ECO:0000256" key="10">
    <source>
        <dbReference type="ARBA" id="ARBA00038474"/>
    </source>
</evidence>
<comment type="similarity">
    <text evidence="10">Belongs to the sal C2H2-type zinc-finger protein family.</text>
</comment>
<dbReference type="GO" id="GO:0021782">
    <property type="term" value="P:glial cell development"/>
    <property type="evidence" value="ECO:0007669"/>
    <property type="project" value="EnsemblMetazoa"/>
</dbReference>
<feature type="region of interest" description="Disordered" evidence="12">
    <location>
        <begin position="506"/>
        <end position="552"/>
    </location>
</feature>
<feature type="compositionally biased region" description="Gly residues" evidence="12">
    <location>
        <begin position="637"/>
        <end position="649"/>
    </location>
</feature>
<dbReference type="GO" id="GO:0035202">
    <property type="term" value="P:tracheal pit formation in open tracheal system"/>
    <property type="evidence" value="ECO:0007669"/>
    <property type="project" value="EnsemblMetazoa"/>
</dbReference>
<dbReference type="SMART" id="SM00355">
    <property type="entry name" value="ZnF_C2H2"/>
    <property type="match status" value="2"/>
</dbReference>
<dbReference type="GO" id="GO:0000978">
    <property type="term" value="F:RNA polymerase II cis-regulatory region sequence-specific DNA binding"/>
    <property type="evidence" value="ECO:0007669"/>
    <property type="project" value="TreeGrafter"/>
</dbReference>
<keyword evidence="3" id="KW-0677">Repeat</keyword>
<dbReference type="InterPro" id="IPR013087">
    <property type="entry name" value="Znf_C2H2_type"/>
</dbReference>
<dbReference type="GO" id="GO:0007438">
    <property type="term" value="P:oenocyte development"/>
    <property type="evidence" value="ECO:0007669"/>
    <property type="project" value="EnsemblMetazoa"/>
</dbReference>
<dbReference type="SUPFAM" id="SSF57667">
    <property type="entry name" value="beta-beta-alpha zinc fingers"/>
    <property type="match status" value="1"/>
</dbReference>
<feature type="domain" description="C2H2-type" evidence="13">
    <location>
        <begin position="477"/>
        <end position="504"/>
    </location>
</feature>
<feature type="compositionally biased region" description="Low complexity" evidence="12">
    <location>
        <begin position="63"/>
        <end position="76"/>
    </location>
</feature>
<dbReference type="GO" id="GO:0035155">
    <property type="term" value="P:negative regulation of terminal cell fate specification, open tracheal system"/>
    <property type="evidence" value="ECO:0007669"/>
    <property type="project" value="EnsemblMetazoa"/>
</dbReference>
<evidence type="ECO:0000256" key="2">
    <source>
        <dbReference type="ARBA" id="ARBA00022723"/>
    </source>
</evidence>
<sequence>MKNHLSNVLCAMRSDFKDNHQETINKMIQFGTVKYGIVKQLKDRARSADKDIGSDQEENGGCSPLTTATTTASPSRSPEPEEEQPEEQNTPEQSIPEQSTTDHQLENDIKSEAKSEIEPVEDNNNRVAMTKPSSEEREPNASGSMPSSPVAEASAEEAATERAPEKEKDVEVDVEMPDEAPSSAVPSTEVTLPGGAGAPVTLEAIQNMQMAIAQFAAKTIANGSNGADNEAAMKQLAFLQQTLFNLQQQQLFQIQLIQQLQSQLALNQAKQEEDIEEDADQEQDQEQETDTYEEEERIADMELRQKAEARMAEAKARQHLINAGVPLRESSGSPAESLKRRREHDHESQPNRRPSLDNTHKADAAQDALAKLKEMENTPLPFGSDLASSIITNHDDLPEPNSLDLLQKRAQEVLDSASQGILANSMADDFAFGEKSGEGKGRNEPFFKHRCRYCGKVFGSDSALQIHIRSHTGERPFKCNVCGSRFTTKGNLKVHFQRHAQKFPHVPMNATPIPEHMDKFHPPLLDQMSPTDSSPNHSPAPPPLGSAPASFPPAFPGLQNLYRPPMEILKSLGAAAPHQYFPQELPTDLRKPSPQLDEDEPQVKNEPVEEKDQRDEHEQEMAECSELELGTTASGGAHQGGACGGAGAS</sequence>
<dbReference type="GO" id="GO:0007525">
    <property type="term" value="P:somatic muscle development"/>
    <property type="evidence" value="ECO:0007669"/>
    <property type="project" value="EnsemblMetazoa"/>
</dbReference>
<feature type="compositionally biased region" description="Basic and acidic residues" evidence="12">
    <location>
        <begin position="103"/>
        <end position="117"/>
    </location>
</feature>
<feature type="compositionally biased region" description="Low complexity" evidence="12">
    <location>
        <begin position="146"/>
        <end position="157"/>
    </location>
</feature>
<evidence type="ECO:0000313" key="14">
    <source>
        <dbReference type="EMBL" id="EDW52594.1"/>
    </source>
</evidence>
<evidence type="ECO:0000256" key="4">
    <source>
        <dbReference type="ARBA" id="ARBA00022771"/>
    </source>
</evidence>
<evidence type="ECO:0000256" key="12">
    <source>
        <dbReference type="SAM" id="MobiDB-lite"/>
    </source>
</evidence>
<feature type="region of interest" description="Disordered" evidence="12">
    <location>
        <begin position="584"/>
        <end position="649"/>
    </location>
</feature>
<evidence type="ECO:0000256" key="1">
    <source>
        <dbReference type="ARBA" id="ARBA00004123"/>
    </source>
</evidence>
<protein>
    <submittedName>
        <fullName evidence="14">GM11073</fullName>
    </submittedName>
</protein>
<feature type="region of interest" description="Disordered" evidence="12">
    <location>
        <begin position="320"/>
        <end position="361"/>
    </location>
</feature>
<name>B4HX49_DROSE</name>
<keyword evidence="2" id="KW-0479">Metal-binding</keyword>
<feature type="compositionally biased region" description="Polar residues" evidence="12">
    <location>
        <begin position="528"/>
        <end position="537"/>
    </location>
</feature>
<dbReference type="GO" id="GO:0045466">
    <property type="term" value="P:R7 cell differentiation"/>
    <property type="evidence" value="ECO:0007669"/>
    <property type="project" value="EnsemblMetazoa"/>
</dbReference>
<dbReference type="GO" id="GO:0008584">
    <property type="term" value="P:male gonad development"/>
    <property type="evidence" value="ECO:0007669"/>
    <property type="project" value="EnsemblMetazoa"/>
</dbReference>
<feature type="domain" description="C2H2-type" evidence="13">
    <location>
        <begin position="449"/>
        <end position="476"/>
    </location>
</feature>
<evidence type="ECO:0000256" key="5">
    <source>
        <dbReference type="ARBA" id="ARBA00022833"/>
    </source>
</evidence>
<reference evidence="14 15" key="1">
    <citation type="journal article" date="2007" name="Nature">
        <title>Evolution of genes and genomes on the Drosophila phylogeny.</title>
        <authorList>
            <consortium name="Drosophila 12 Genomes Consortium"/>
            <person name="Clark A.G."/>
            <person name="Eisen M.B."/>
            <person name="Smith D.R."/>
            <person name="Bergman C.M."/>
            <person name="Oliver B."/>
            <person name="Markow T.A."/>
            <person name="Kaufman T.C."/>
            <person name="Kellis M."/>
            <person name="Gelbart W."/>
            <person name="Iyer V.N."/>
            <person name="Pollard D.A."/>
            <person name="Sackton T.B."/>
            <person name="Larracuente A.M."/>
            <person name="Singh N.D."/>
            <person name="Abad J.P."/>
            <person name="Abt D.N."/>
            <person name="Adryan B."/>
            <person name="Aguade M."/>
            <person name="Akashi H."/>
            <person name="Anderson W.W."/>
            <person name="Aquadro C.F."/>
            <person name="Ardell D.H."/>
            <person name="Arguello R."/>
            <person name="Artieri C.G."/>
            <person name="Barbash D.A."/>
            <person name="Barker D."/>
            <person name="Barsanti P."/>
            <person name="Batterham P."/>
            <person name="Batzoglou S."/>
            <person name="Begun D."/>
            <person name="Bhutkar A."/>
            <person name="Blanco E."/>
            <person name="Bosak S.A."/>
            <person name="Bradley R.K."/>
            <person name="Brand A.D."/>
            <person name="Brent M.R."/>
            <person name="Brooks A.N."/>
            <person name="Brown R.H."/>
            <person name="Butlin R.K."/>
            <person name="Caggese C."/>
            <person name="Calvi B.R."/>
            <person name="Bernardo de Carvalho A."/>
            <person name="Caspi A."/>
            <person name="Castrezana S."/>
            <person name="Celniker S.E."/>
            <person name="Chang J.L."/>
            <person name="Chapple C."/>
            <person name="Chatterji S."/>
            <person name="Chinwalla A."/>
            <person name="Civetta A."/>
            <person name="Clifton S.W."/>
            <person name="Comeron J.M."/>
            <person name="Costello J.C."/>
            <person name="Coyne J.A."/>
            <person name="Daub J."/>
            <person name="David R.G."/>
            <person name="Delcher A.L."/>
            <person name="Delehaunty K."/>
            <person name="Do C.B."/>
            <person name="Ebling H."/>
            <person name="Edwards K."/>
            <person name="Eickbush T."/>
            <person name="Evans J.D."/>
            <person name="Filipski A."/>
            <person name="Findeiss S."/>
            <person name="Freyhult E."/>
            <person name="Fulton L."/>
            <person name="Fulton R."/>
            <person name="Garcia A.C."/>
            <person name="Gardiner A."/>
            <person name="Garfield D.A."/>
            <person name="Garvin B.E."/>
            <person name="Gibson G."/>
            <person name="Gilbert D."/>
            <person name="Gnerre S."/>
            <person name="Godfrey J."/>
            <person name="Good R."/>
            <person name="Gotea V."/>
            <person name="Gravely B."/>
            <person name="Greenberg A.J."/>
            <person name="Griffiths-Jones S."/>
            <person name="Gross S."/>
            <person name="Guigo R."/>
            <person name="Gustafson E.A."/>
            <person name="Haerty W."/>
            <person name="Hahn M.W."/>
            <person name="Halligan D.L."/>
            <person name="Halpern A.L."/>
            <person name="Halter G.M."/>
            <person name="Han M.V."/>
            <person name="Heger A."/>
            <person name="Hillier L."/>
            <person name="Hinrichs A.S."/>
            <person name="Holmes I."/>
            <person name="Hoskins R.A."/>
            <person name="Hubisz M.J."/>
            <person name="Hultmark D."/>
            <person name="Huntley M.A."/>
            <person name="Jaffe D.B."/>
            <person name="Jagadeeshan S."/>
            <person name="Jeck W.R."/>
            <person name="Johnson J."/>
            <person name="Jones C.D."/>
            <person name="Jordan W.C."/>
            <person name="Karpen G.H."/>
            <person name="Kataoka E."/>
            <person name="Keightley P.D."/>
            <person name="Kheradpour P."/>
            <person name="Kirkness E.F."/>
            <person name="Koerich L.B."/>
            <person name="Kristiansen K."/>
            <person name="Kudrna D."/>
            <person name="Kulathinal R.J."/>
            <person name="Kumar S."/>
            <person name="Kwok R."/>
            <person name="Lander E."/>
            <person name="Langley C.H."/>
            <person name="Lapoint R."/>
            <person name="Lazzaro B.P."/>
            <person name="Lee S.J."/>
            <person name="Levesque L."/>
            <person name="Li R."/>
            <person name="Lin C.F."/>
            <person name="Lin M.F."/>
            <person name="Lindblad-Toh K."/>
            <person name="Llopart A."/>
            <person name="Long M."/>
            <person name="Low L."/>
            <person name="Lozovsky E."/>
            <person name="Lu J."/>
            <person name="Luo M."/>
            <person name="Machado C.A."/>
            <person name="Makalowski W."/>
            <person name="Marzo M."/>
            <person name="Matsuda M."/>
            <person name="Matzkin L."/>
            <person name="McAllister B."/>
            <person name="McBride C.S."/>
            <person name="McKernan B."/>
            <person name="McKernan K."/>
            <person name="Mendez-Lago M."/>
            <person name="Minx P."/>
            <person name="Mollenhauer M.U."/>
            <person name="Montooth K."/>
            <person name="Mount S.M."/>
            <person name="Mu X."/>
            <person name="Myers E."/>
            <person name="Negre B."/>
            <person name="Newfeld S."/>
            <person name="Nielsen R."/>
            <person name="Noor M.A."/>
            <person name="O'Grady P."/>
            <person name="Pachter L."/>
            <person name="Papaceit M."/>
            <person name="Parisi M.J."/>
            <person name="Parisi M."/>
            <person name="Parts L."/>
            <person name="Pedersen J.S."/>
            <person name="Pesole G."/>
            <person name="Phillippy A.M."/>
            <person name="Ponting C.P."/>
            <person name="Pop M."/>
            <person name="Porcelli D."/>
            <person name="Powell J.R."/>
            <person name="Prohaska S."/>
            <person name="Pruitt K."/>
            <person name="Puig M."/>
            <person name="Quesneville H."/>
            <person name="Ram K.R."/>
            <person name="Rand D."/>
            <person name="Rasmussen M.D."/>
            <person name="Reed L.K."/>
            <person name="Reenan R."/>
            <person name="Reily A."/>
            <person name="Remington K.A."/>
            <person name="Rieger T.T."/>
            <person name="Ritchie M.G."/>
            <person name="Robin C."/>
            <person name="Rogers Y.H."/>
            <person name="Rohde C."/>
            <person name="Rozas J."/>
            <person name="Rubenfield M.J."/>
            <person name="Ruiz A."/>
            <person name="Russo S."/>
            <person name="Salzberg S.L."/>
            <person name="Sanchez-Gracia A."/>
            <person name="Saranga D.J."/>
            <person name="Sato H."/>
            <person name="Schaeffer S.W."/>
            <person name="Schatz M.C."/>
            <person name="Schlenke T."/>
            <person name="Schwartz R."/>
            <person name="Segarra C."/>
            <person name="Singh R.S."/>
            <person name="Sirot L."/>
            <person name="Sirota M."/>
            <person name="Sisneros N.B."/>
            <person name="Smith C.D."/>
            <person name="Smith T.F."/>
            <person name="Spieth J."/>
            <person name="Stage D.E."/>
            <person name="Stark A."/>
            <person name="Stephan W."/>
            <person name="Strausberg R.L."/>
            <person name="Strempel S."/>
            <person name="Sturgill D."/>
            <person name="Sutton G."/>
            <person name="Sutton G.G."/>
            <person name="Tao W."/>
            <person name="Teichmann S."/>
            <person name="Tobari Y.N."/>
            <person name="Tomimura Y."/>
            <person name="Tsolas J.M."/>
            <person name="Valente V.L."/>
            <person name="Venter E."/>
            <person name="Venter J.C."/>
            <person name="Vicario S."/>
            <person name="Vieira F.G."/>
            <person name="Vilella A.J."/>
            <person name="Villasante A."/>
            <person name="Walenz B."/>
            <person name="Wang J."/>
            <person name="Wasserman M."/>
            <person name="Watts T."/>
            <person name="Wilson D."/>
            <person name="Wilson R.K."/>
            <person name="Wing R.A."/>
            <person name="Wolfner M.F."/>
            <person name="Wong A."/>
            <person name="Wong G.K."/>
            <person name="Wu C.I."/>
            <person name="Wu G."/>
            <person name="Yamamoto D."/>
            <person name="Yang H.P."/>
            <person name="Yang S.P."/>
            <person name="Yorke J.A."/>
            <person name="Yoshida K."/>
            <person name="Zdobnov E."/>
            <person name="Zhang P."/>
            <person name="Zhang Y."/>
            <person name="Zimin A.V."/>
            <person name="Baldwin J."/>
            <person name="Abdouelleil A."/>
            <person name="Abdulkadir J."/>
            <person name="Abebe A."/>
            <person name="Abera B."/>
            <person name="Abreu J."/>
            <person name="Acer S.C."/>
            <person name="Aftuck L."/>
            <person name="Alexander A."/>
            <person name="An P."/>
            <person name="Anderson E."/>
            <person name="Anderson S."/>
            <person name="Arachi H."/>
            <person name="Azer M."/>
            <person name="Bachantsang P."/>
            <person name="Barry A."/>
            <person name="Bayul T."/>
            <person name="Berlin A."/>
            <person name="Bessette D."/>
            <person name="Bloom T."/>
            <person name="Blye J."/>
            <person name="Boguslavskiy L."/>
            <person name="Bonnet C."/>
            <person name="Boukhgalter B."/>
            <person name="Bourzgui I."/>
            <person name="Brown A."/>
            <person name="Cahill P."/>
            <person name="Channer S."/>
            <person name="Cheshatsang Y."/>
            <person name="Chuda L."/>
            <person name="Citroen M."/>
            <person name="Collymore A."/>
            <person name="Cooke P."/>
            <person name="Costello M."/>
            <person name="D'Aco K."/>
            <person name="Daza R."/>
            <person name="De Haan G."/>
            <person name="DeGray S."/>
            <person name="DeMaso C."/>
            <person name="Dhargay N."/>
            <person name="Dooley K."/>
            <person name="Dooley E."/>
            <person name="Doricent M."/>
            <person name="Dorje P."/>
            <person name="Dorjee K."/>
            <person name="Dupes A."/>
            <person name="Elong R."/>
            <person name="Falk J."/>
            <person name="Farina A."/>
            <person name="Faro S."/>
            <person name="Ferguson D."/>
            <person name="Fisher S."/>
            <person name="Foley C.D."/>
            <person name="Franke A."/>
            <person name="Friedrich D."/>
            <person name="Gadbois L."/>
            <person name="Gearin G."/>
            <person name="Gearin C.R."/>
            <person name="Giannoukos G."/>
            <person name="Goode T."/>
            <person name="Graham J."/>
            <person name="Grandbois E."/>
            <person name="Grewal S."/>
            <person name="Gyaltsen K."/>
            <person name="Hafez N."/>
            <person name="Hagos B."/>
            <person name="Hall J."/>
            <person name="Henson C."/>
            <person name="Hollinger A."/>
            <person name="Honan T."/>
            <person name="Huard M.D."/>
            <person name="Hughes L."/>
            <person name="Hurhula B."/>
            <person name="Husby M.E."/>
            <person name="Kamat A."/>
            <person name="Kanga B."/>
            <person name="Kashin S."/>
            <person name="Khazanovich D."/>
            <person name="Kisner P."/>
            <person name="Lance K."/>
            <person name="Lara M."/>
            <person name="Lee W."/>
            <person name="Lennon N."/>
            <person name="Letendre F."/>
            <person name="LeVine R."/>
            <person name="Lipovsky A."/>
            <person name="Liu X."/>
            <person name="Liu J."/>
            <person name="Liu S."/>
            <person name="Lokyitsang T."/>
            <person name="Lokyitsang Y."/>
            <person name="Lubonja R."/>
            <person name="Lui A."/>
            <person name="MacDonald P."/>
            <person name="Magnisalis V."/>
            <person name="Maru K."/>
            <person name="Matthews C."/>
            <person name="McCusker W."/>
            <person name="McDonough S."/>
            <person name="Mehta T."/>
            <person name="Meldrim J."/>
            <person name="Meneus L."/>
            <person name="Mihai O."/>
            <person name="Mihalev A."/>
            <person name="Mihova T."/>
            <person name="Mittelman R."/>
            <person name="Mlenga V."/>
            <person name="Montmayeur A."/>
            <person name="Mulrain L."/>
            <person name="Navidi A."/>
            <person name="Naylor J."/>
            <person name="Negash T."/>
            <person name="Nguyen T."/>
            <person name="Nguyen N."/>
            <person name="Nicol R."/>
            <person name="Norbu C."/>
            <person name="Norbu N."/>
            <person name="Novod N."/>
            <person name="O'Neill B."/>
            <person name="Osman S."/>
            <person name="Markiewicz E."/>
            <person name="Oyono O.L."/>
            <person name="Patti C."/>
            <person name="Phunkhang P."/>
            <person name="Pierre F."/>
            <person name="Priest M."/>
            <person name="Raghuraman S."/>
            <person name="Rege F."/>
            <person name="Reyes R."/>
            <person name="Rise C."/>
            <person name="Rogov P."/>
            <person name="Ross K."/>
            <person name="Ryan E."/>
            <person name="Settipalli S."/>
            <person name="Shea T."/>
            <person name="Sherpa N."/>
            <person name="Shi L."/>
            <person name="Shih D."/>
            <person name="Sparrow T."/>
            <person name="Spaulding J."/>
            <person name="Stalker J."/>
            <person name="Stange-Thomann N."/>
            <person name="Stavropoulos S."/>
            <person name="Stone C."/>
            <person name="Strader C."/>
            <person name="Tesfaye S."/>
            <person name="Thomson T."/>
            <person name="Thoulutsang Y."/>
            <person name="Thoulutsang D."/>
            <person name="Topham K."/>
            <person name="Topping I."/>
            <person name="Tsamla T."/>
            <person name="Vassiliev H."/>
            <person name="Vo A."/>
            <person name="Wangchuk T."/>
            <person name="Wangdi T."/>
            <person name="Weiand M."/>
            <person name="Wilkinson J."/>
            <person name="Wilson A."/>
            <person name="Yadav S."/>
            <person name="Young G."/>
            <person name="Yu Q."/>
            <person name="Zembek L."/>
            <person name="Zhong D."/>
            <person name="Zimmer A."/>
            <person name="Zwirko Z."/>
            <person name="Jaffe D.B."/>
            <person name="Alvarez P."/>
            <person name="Brockman W."/>
            <person name="Butler J."/>
            <person name="Chin C."/>
            <person name="Gnerre S."/>
            <person name="Grabherr M."/>
            <person name="Kleber M."/>
            <person name="Mauceli E."/>
            <person name="MacCallum I."/>
        </authorList>
    </citation>
    <scope>NUCLEOTIDE SEQUENCE [LARGE SCALE GENOMIC DNA]</scope>
    <source>
        <strain evidence="15">Rob3c / Tucson 14021-0248.25</strain>
    </source>
</reference>
<feature type="compositionally biased region" description="Basic and acidic residues" evidence="12">
    <location>
        <begin position="601"/>
        <end position="620"/>
    </location>
</feature>
<dbReference type="GO" id="GO:0048644">
    <property type="term" value="P:muscle organ morphogenesis"/>
    <property type="evidence" value="ECO:0007669"/>
    <property type="project" value="EnsemblMetazoa"/>
</dbReference>
<dbReference type="GO" id="GO:0035277">
    <property type="term" value="P:spiracle morphogenesis, open tracheal system"/>
    <property type="evidence" value="ECO:0007669"/>
    <property type="project" value="EnsemblMetazoa"/>
</dbReference>
<dbReference type="GO" id="GO:0035310">
    <property type="term" value="P:notum cell fate specification"/>
    <property type="evidence" value="ECO:0007669"/>
    <property type="project" value="EnsemblMetazoa"/>
</dbReference>
<keyword evidence="9" id="KW-0539">Nucleus</keyword>
<keyword evidence="15" id="KW-1185">Reference proteome</keyword>
<feature type="region of interest" description="Disordered" evidence="12">
    <location>
        <begin position="48"/>
        <end position="192"/>
    </location>
</feature>
<keyword evidence="6" id="KW-0805">Transcription regulation</keyword>
<keyword evidence="4 11" id="KW-0863">Zinc-finger</keyword>
<dbReference type="GO" id="GO:0008270">
    <property type="term" value="F:zinc ion binding"/>
    <property type="evidence" value="ECO:0007669"/>
    <property type="project" value="UniProtKB-KW"/>
</dbReference>
<feature type="region of interest" description="Disordered" evidence="12">
    <location>
        <begin position="271"/>
        <end position="297"/>
    </location>
</feature>
<keyword evidence="8" id="KW-0804">Transcription</keyword>
<feature type="compositionally biased region" description="Acidic residues" evidence="12">
    <location>
        <begin position="273"/>
        <end position="297"/>
    </location>
</feature>
<dbReference type="EMBL" id="CH480818">
    <property type="protein sequence ID" value="EDW52594.1"/>
    <property type="molecule type" value="Genomic_DNA"/>
</dbReference>
<dbReference type="FunFam" id="3.30.160.60:FF:000291">
    <property type="entry name" value="Spalt-like transcription factor 4"/>
    <property type="match status" value="1"/>
</dbReference>
<evidence type="ECO:0000313" key="15">
    <source>
        <dbReference type="Proteomes" id="UP000001292"/>
    </source>
</evidence>
<dbReference type="HOGENOM" id="CLU_422290_0_0_1"/>
<dbReference type="FunFam" id="3.30.160.60:FF:000215">
    <property type="entry name" value="Spalt-like transcription factor 3"/>
    <property type="match status" value="1"/>
</dbReference>
<gene>
    <name evidence="14" type="primary">Dsec\GM11073</name>
    <name evidence="14" type="ORF">Dsec_GM11073</name>
</gene>
<evidence type="ECO:0000256" key="11">
    <source>
        <dbReference type="PROSITE-ProRule" id="PRU00042"/>
    </source>
</evidence>
<evidence type="ECO:0000256" key="6">
    <source>
        <dbReference type="ARBA" id="ARBA00023015"/>
    </source>
</evidence>
<dbReference type="GO" id="GO:0045465">
    <property type="term" value="P:R8 cell differentiation"/>
    <property type="evidence" value="ECO:0007669"/>
    <property type="project" value="EnsemblMetazoa"/>
</dbReference>
<evidence type="ECO:0000256" key="8">
    <source>
        <dbReference type="ARBA" id="ARBA00023163"/>
    </source>
</evidence>
<dbReference type="SMR" id="B4HX49"/>
<dbReference type="GO" id="GO:0030539">
    <property type="term" value="P:male genitalia development"/>
    <property type="evidence" value="ECO:0007669"/>
    <property type="project" value="EnsemblMetazoa"/>
</dbReference>
<accession>B4HX49</accession>
<feature type="compositionally biased region" description="Basic and acidic residues" evidence="12">
    <location>
        <begin position="344"/>
        <end position="361"/>
    </location>
</feature>
<dbReference type="Gene3D" id="3.30.160.60">
    <property type="entry name" value="Classic Zinc Finger"/>
    <property type="match status" value="2"/>
</dbReference>
<comment type="subcellular location">
    <subcellularLocation>
        <location evidence="1">Nucleus</location>
    </subcellularLocation>
</comment>